<protein>
    <submittedName>
        <fullName evidence="1">Uncharacterized protein</fullName>
    </submittedName>
</protein>
<name>A0AAU7JCF3_9HYPH</name>
<dbReference type="EMBL" id="CP157484">
    <property type="protein sequence ID" value="XBO37834.1"/>
    <property type="molecule type" value="Genomic_DNA"/>
</dbReference>
<sequence length="137" mass="14749">MSNRRFPPPWTADQMAAGFRVADATGCMLAYCYGDSTGYRSTGSVMMSPDQAKAMAELIASLPDLMHGIGSATLPPGVQGPFEVEDRRSWFSVTDASGIRVAAVYFGDAEAGTLTRDEARRIAAGVSRLPDWVERPQ</sequence>
<evidence type="ECO:0000313" key="1">
    <source>
        <dbReference type="EMBL" id="XBO37834.1"/>
    </source>
</evidence>
<reference evidence="1" key="1">
    <citation type="submission" date="2024-05" db="EMBL/GenBank/DDBJ databases">
        <authorList>
            <person name="Kim S."/>
            <person name="Heo J."/>
            <person name="Choi H."/>
            <person name="Choi Y."/>
            <person name="Kwon S.-W."/>
            <person name="Kim Y."/>
        </authorList>
    </citation>
    <scope>NUCLEOTIDE SEQUENCE</scope>
    <source>
        <strain evidence="1">KACC 23698</strain>
    </source>
</reference>
<dbReference type="RefSeq" id="WP_406854662.1">
    <property type="nucleotide sequence ID" value="NZ_CP157484.1"/>
</dbReference>
<proteinExistence type="predicted"/>
<accession>A0AAU7JCF3</accession>
<gene>
    <name evidence="1" type="ORF">ABEG18_19225</name>
</gene>
<organism evidence="1">
    <name type="scientific">Alsobacter sp. KACC 23698</name>
    <dbReference type="NCBI Taxonomy" id="3149229"/>
    <lineage>
        <taxon>Bacteria</taxon>
        <taxon>Pseudomonadati</taxon>
        <taxon>Pseudomonadota</taxon>
        <taxon>Alphaproteobacteria</taxon>
        <taxon>Hyphomicrobiales</taxon>
        <taxon>Alsobacteraceae</taxon>
        <taxon>Alsobacter</taxon>
    </lineage>
</organism>
<dbReference type="AlphaFoldDB" id="A0AAU7JCF3"/>